<keyword evidence="3" id="KW-0032">Aminotransferase</keyword>
<evidence type="ECO:0000256" key="1">
    <source>
        <dbReference type="ARBA" id="ARBA00022898"/>
    </source>
</evidence>
<dbReference type="RefSeq" id="WP_367966641.1">
    <property type="nucleotide sequence ID" value="NZ_JBAKFI010000001.1"/>
</dbReference>
<dbReference type="PANTHER" id="PTHR30244:SF42">
    <property type="entry name" value="UDP-2-ACETAMIDO-2-DEOXY-3-OXO-D-GLUCURONATE AMINOTRANSFERASE"/>
    <property type="match status" value="1"/>
</dbReference>
<dbReference type="InterPro" id="IPR015422">
    <property type="entry name" value="PyrdxlP-dep_Trfase_small"/>
</dbReference>
<dbReference type="GO" id="GO:0008483">
    <property type="term" value="F:transaminase activity"/>
    <property type="evidence" value="ECO:0007669"/>
    <property type="project" value="UniProtKB-KW"/>
</dbReference>
<comment type="similarity">
    <text evidence="2">Belongs to the DegT/DnrJ/EryC1 family.</text>
</comment>
<reference evidence="3 4" key="1">
    <citation type="submission" date="2024-02" db="EMBL/GenBank/DDBJ databases">
        <title>New especies of Spiribacter isolated from saline water.</title>
        <authorList>
            <person name="Leon M.J."/>
            <person name="De La Haba R."/>
            <person name="Sanchez-Porro C."/>
            <person name="Ventosa A."/>
        </authorList>
    </citation>
    <scope>NUCLEOTIDE SEQUENCE [LARGE SCALE GENOMIC DNA]</scope>
    <source>
        <strain evidence="4">ag22IC4-227</strain>
    </source>
</reference>
<dbReference type="Gene3D" id="3.40.640.10">
    <property type="entry name" value="Type I PLP-dependent aspartate aminotransferase-like (Major domain)"/>
    <property type="match status" value="1"/>
</dbReference>
<evidence type="ECO:0000313" key="4">
    <source>
        <dbReference type="Proteomes" id="UP001556653"/>
    </source>
</evidence>
<comment type="caution">
    <text evidence="3">The sequence shown here is derived from an EMBL/GenBank/DDBJ whole genome shotgun (WGS) entry which is preliminary data.</text>
</comment>
<dbReference type="EMBL" id="JBAKFJ010000001">
    <property type="protein sequence ID" value="MEX0386163.1"/>
    <property type="molecule type" value="Genomic_DNA"/>
</dbReference>
<organism evidence="3 4">
    <name type="scientific">Spiribacter onubensis</name>
    <dbReference type="NCBI Taxonomy" id="3122420"/>
    <lineage>
        <taxon>Bacteria</taxon>
        <taxon>Pseudomonadati</taxon>
        <taxon>Pseudomonadota</taxon>
        <taxon>Gammaproteobacteria</taxon>
        <taxon>Chromatiales</taxon>
        <taxon>Ectothiorhodospiraceae</taxon>
        <taxon>Spiribacter</taxon>
    </lineage>
</organism>
<dbReference type="Proteomes" id="UP001556653">
    <property type="component" value="Unassembled WGS sequence"/>
</dbReference>
<sequence length="379" mass="40638">MSDTSPHPIPMVDLTAQYPLVRDAIDQGLAAALDEARFILGPGVQAFEAEAADYLGCAHAVGVASGTDALHLALLGAGIGPGDEVITTPFSFIATAEAICYTGARPVFADIDARTFNLDPEAVAAAIGPRTRAIVPVHLFGQPADMPRLQTLAEDHGLLLIEDCAQSFGAEIDGNMTGSLGTTGAFSFFPSKNLGGYGDGGLVTTQDEAIAGELRALRNHGSRRRYYHDRIGYNSRLDELQAVILRAKLPHIDRFNAGRRRIAHRYSEGLGDLPGLITPHEDGIGAHVYHQYTLLCDDRPGREALMERLTAEHIASAVYYPVPLHQQAAFGGAEQVTTMSPTGPGCPMADSVAERCLSLPMYPEMPDADVERVIEVIRR</sequence>
<keyword evidence="3" id="KW-0808">Transferase</keyword>
<keyword evidence="1 2" id="KW-0663">Pyridoxal phosphate</keyword>
<keyword evidence="4" id="KW-1185">Reference proteome</keyword>
<dbReference type="CDD" id="cd00616">
    <property type="entry name" value="AHBA_syn"/>
    <property type="match status" value="1"/>
</dbReference>
<evidence type="ECO:0000313" key="3">
    <source>
        <dbReference type="EMBL" id="MEX0386163.1"/>
    </source>
</evidence>
<dbReference type="InterPro" id="IPR015424">
    <property type="entry name" value="PyrdxlP-dep_Trfase"/>
</dbReference>
<dbReference type="EC" id="2.6.1.-" evidence="3"/>
<dbReference type="PANTHER" id="PTHR30244">
    <property type="entry name" value="TRANSAMINASE"/>
    <property type="match status" value="1"/>
</dbReference>
<name>A0ABV3S7Q1_9GAMM</name>
<proteinExistence type="inferred from homology"/>
<dbReference type="InterPro" id="IPR015421">
    <property type="entry name" value="PyrdxlP-dep_Trfase_major"/>
</dbReference>
<dbReference type="PIRSF" id="PIRSF000390">
    <property type="entry name" value="PLP_StrS"/>
    <property type="match status" value="1"/>
</dbReference>
<dbReference type="InterPro" id="IPR000653">
    <property type="entry name" value="DegT/StrS_aminotransferase"/>
</dbReference>
<protein>
    <submittedName>
        <fullName evidence="3">DegT/DnrJ/EryC1/StrS family aminotransferase</fullName>
        <ecNumber evidence="3">2.6.1.-</ecNumber>
    </submittedName>
</protein>
<gene>
    <name evidence="3" type="ORF">V6X64_04010</name>
</gene>
<evidence type="ECO:0000256" key="2">
    <source>
        <dbReference type="RuleBase" id="RU004508"/>
    </source>
</evidence>
<dbReference type="Gene3D" id="3.90.1150.10">
    <property type="entry name" value="Aspartate Aminotransferase, domain 1"/>
    <property type="match status" value="1"/>
</dbReference>
<dbReference type="SUPFAM" id="SSF53383">
    <property type="entry name" value="PLP-dependent transferases"/>
    <property type="match status" value="1"/>
</dbReference>
<accession>A0ABV3S7Q1</accession>
<dbReference type="Pfam" id="PF01041">
    <property type="entry name" value="DegT_DnrJ_EryC1"/>
    <property type="match status" value="1"/>
</dbReference>